<dbReference type="Proteomes" id="UP000078200">
    <property type="component" value="Unassembled WGS sequence"/>
</dbReference>
<dbReference type="EnsemblMetazoa" id="GAUT036302-RA">
    <property type="protein sequence ID" value="GAUT036302-PA"/>
    <property type="gene ID" value="GAUT036302"/>
</dbReference>
<accession>A0A1A9VGC2</accession>
<dbReference type="VEuPathDB" id="VectorBase:GAUT036302"/>
<protein>
    <submittedName>
        <fullName evidence="1">Uncharacterized protein</fullName>
    </submittedName>
</protein>
<organism evidence="1 2">
    <name type="scientific">Glossina austeni</name>
    <name type="common">Savannah tsetse fly</name>
    <dbReference type="NCBI Taxonomy" id="7395"/>
    <lineage>
        <taxon>Eukaryota</taxon>
        <taxon>Metazoa</taxon>
        <taxon>Ecdysozoa</taxon>
        <taxon>Arthropoda</taxon>
        <taxon>Hexapoda</taxon>
        <taxon>Insecta</taxon>
        <taxon>Pterygota</taxon>
        <taxon>Neoptera</taxon>
        <taxon>Endopterygota</taxon>
        <taxon>Diptera</taxon>
        <taxon>Brachycera</taxon>
        <taxon>Muscomorpha</taxon>
        <taxon>Hippoboscoidea</taxon>
        <taxon>Glossinidae</taxon>
        <taxon>Glossina</taxon>
    </lineage>
</organism>
<name>A0A1A9VGC2_GLOAU</name>
<proteinExistence type="predicted"/>
<evidence type="ECO:0000313" key="2">
    <source>
        <dbReference type="Proteomes" id="UP000078200"/>
    </source>
</evidence>
<evidence type="ECO:0000313" key="1">
    <source>
        <dbReference type="EnsemblMetazoa" id="GAUT036302-PA"/>
    </source>
</evidence>
<dbReference type="AlphaFoldDB" id="A0A1A9VGC2"/>
<sequence>MNESPPYLVVLEEEEEEISIYYPYPSTVYYNSVVKRRDINVKSKYVKTKPFSIRQTRNRKRKNHKKGCIVMRENEKKETRIPNVID</sequence>
<keyword evidence="2" id="KW-1185">Reference proteome</keyword>
<reference evidence="1" key="1">
    <citation type="submission" date="2020-05" db="UniProtKB">
        <authorList>
            <consortium name="EnsemblMetazoa"/>
        </authorList>
    </citation>
    <scope>IDENTIFICATION</scope>
    <source>
        <strain evidence="1">TTRI</strain>
    </source>
</reference>